<feature type="compositionally biased region" description="Polar residues" evidence="1">
    <location>
        <begin position="95"/>
        <end position="123"/>
    </location>
</feature>
<dbReference type="PANTHER" id="PTHR15732">
    <property type="entry name" value="PROTEIN MOONRAKER"/>
    <property type="match status" value="1"/>
</dbReference>
<dbReference type="GO" id="GO:0071539">
    <property type="term" value="P:protein localization to centrosome"/>
    <property type="evidence" value="ECO:0007669"/>
    <property type="project" value="TreeGrafter"/>
</dbReference>
<sequence>SSPQLLFNLAMPSSIFNRASSVGPPVPIVIEKLVSVRQRQDEVESCSSSLRLSVLSEERLQAAVRLAKKDLQRKRQQDELSLSPSPLSRETSPTQNHQNMTGTQNKRSPWRQQQMKSSRSQVLVYTPQKLSVAAGTAPDHGQTPPTRDPGLRSSSTQPQLSREINKLQKELATCIQRVEQLANKGMISSVDIISIQLGLGIDTKKARNVSVLPITQMSKKSSSRAVDRLAAAHRGAVRAMQAFITQLSDPAENRVPAQCKELGQLIRQLSLCSAKVEVSQGSNLPETTLDILQKLEVTQDLINQLF</sequence>
<dbReference type="AlphaFoldDB" id="A0A8T2L612"/>
<evidence type="ECO:0000313" key="2">
    <source>
        <dbReference type="EMBL" id="KAG9265465.1"/>
    </source>
</evidence>
<evidence type="ECO:0000313" key="3">
    <source>
        <dbReference type="Proteomes" id="UP000752171"/>
    </source>
</evidence>
<evidence type="ECO:0000256" key="1">
    <source>
        <dbReference type="SAM" id="MobiDB-lite"/>
    </source>
</evidence>
<dbReference type="GO" id="GO:0034451">
    <property type="term" value="C:centriolar satellite"/>
    <property type="evidence" value="ECO:0007669"/>
    <property type="project" value="TreeGrafter"/>
</dbReference>
<gene>
    <name evidence="2" type="ORF">AMEX_G21866</name>
</gene>
<protein>
    <submittedName>
        <fullName evidence="2">Protein moonraker</fullName>
    </submittedName>
</protein>
<feature type="compositionally biased region" description="Low complexity" evidence="1">
    <location>
        <begin position="79"/>
        <end position="94"/>
    </location>
</feature>
<dbReference type="EMBL" id="JAICCE010000018">
    <property type="protein sequence ID" value="KAG9265465.1"/>
    <property type="molecule type" value="Genomic_DNA"/>
</dbReference>
<feature type="region of interest" description="Disordered" evidence="1">
    <location>
        <begin position="70"/>
        <end position="161"/>
    </location>
</feature>
<dbReference type="Proteomes" id="UP000752171">
    <property type="component" value="Unassembled WGS sequence"/>
</dbReference>
<feature type="non-terminal residue" evidence="2">
    <location>
        <position position="1"/>
    </location>
</feature>
<organism evidence="2 3">
    <name type="scientific">Astyanax mexicanus</name>
    <name type="common">Blind cave fish</name>
    <name type="synonym">Astyanax fasciatus mexicanus</name>
    <dbReference type="NCBI Taxonomy" id="7994"/>
    <lineage>
        <taxon>Eukaryota</taxon>
        <taxon>Metazoa</taxon>
        <taxon>Chordata</taxon>
        <taxon>Craniata</taxon>
        <taxon>Vertebrata</taxon>
        <taxon>Euteleostomi</taxon>
        <taxon>Actinopterygii</taxon>
        <taxon>Neopterygii</taxon>
        <taxon>Teleostei</taxon>
        <taxon>Ostariophysi</taxon>
        <taxon>Characiformes</taxon>
        <taxon>Characoidei</taxon>
        <taxon>Acestrorhamphidae</taxon>
        <taxon>Acestrorhamphinae</taxon>
        <taxon>Astyanax</taxon>
    </lineage>
</organism>
<accession>A0A8T2L612</accession>
<dbReference type="InterPro" id="IPR031447">
    <property type="entry name" value="MNR"/>
</dbReference>
<feature type="compositionally biased region" description="Polar residues" evidence="1">
    <location>
        <begin position="152"/>
        <end position="161"/>
    </location>
</feature>
<comment type="caution">
    <text evidence="2">The sequence shown here is derived from an EMBL/GenBank/DDBJ whole genome shotgun (WGS) entry which is preliminary data.</text>
</comment>
<proteinExistence type="predicted"/>
<dbReference type="Pfam" id="PF15718">
    <property type="entry name" value="MNR"/>
    <property type="match status" value="2"/>
</dbReference>
<dbReference type="PANTHER" id="PTHR15732:SF4">
    <property type="entry name" value="PROTEIN MOONRAKER"/>
    <property type="match status" value="1"/>
</dbReference>
<reference evidence="2 3" key="1">
    <citation type="submission" date="2021-07" db="EMBL/GenBank/DDBJ databases">
        <authorList>
            <person name="Imarazene B."/>
            <person name="Zahm M."/>
            <person name="Klopp C."/>
            <person name="Cabau C."/>
            <person name="Beille S."/>
            <person name="Jouanno E."/>
            <person name="Castinel A."/>
            <person name="Lluch J."/>
            <person name="Gil L."/>
            <person name="Kuchtly C."/>
            <person name="Lopez Roques C."/>
            <person name="Donnadieu C."/>
            <person name="Parrinello H."/>
            <person name="Journot L."/>
            <person name="Du K."/>
            <person name="Schartl M."/>
            <person name="Retaux S."/>
            <person name="Guiguen Y."/>
        </authorList>
    </citation>
    <scope>NUCLEOTIDE SEQUENCE [LARGE SCALE GENOMIC DNA]</scope>
    <source>
        <strain evidence="2">Pach_M1</strain>
        <tissue evidence="2">Testis</tissue>
    </source>
</reference>
<name>A0A8T2L612_ASTMX</name>
<dbReference type="GO" id="GO:0007099">
    <property type="term" value="P:centriole replication"/>
    <property type="evidence" value="ECO:0007669"/>
    <property type="project" value="InterPro"/>
</dbReference>